<sequence>MAGADSVVGTNGAYVTGDAGTEAINASPNVFAGLGGAAPVIGHCGDLLVFNAALTQAQITGISRALGDSRGIVIP</sequence>
<protein>
    <submittedName>
        <fullName evidence="1">Uncharacterized protein</fullName>
    </submittedName>
</protein>
<dbReference type="Proteomes" id="UP000248887">
    <property type="component" value="Unassembled WGS sequence"/>
</dbReference>
<reference evidence="1 2" key="1">
    <citation type="submission" date="2017-08" db="EMBL/GenBank/DDBJ databases">
        <title>Infants hospitalized years apart are colonized by the same room-sourced microbial strains.</title>
        <authorList>
            <person name="Brooks B."/>
            <person name="Olm M.R."/>
            <person name="Firek B.A."/>
            <person name="Baker R."/>
            <person name="Thomas B.C."/>
            <person name="Morowitz M.J."/>
            <person name="Banfield J.F."/>
        </authorList>
    </citation>
    <scope>NUCLEOTIDE SEQUENCE [LARGE SCALE GENOMIC DNA]</scope>
    <source>
        <strain evidence="1">S2_005_001_R2_27</strain>
    </source>
</reference>
<dbReference type="EMBL" id="QFQD01000104">
    <property type="protein sequence ID" value="PZQ79060.1"/>
    <property type="molecule type" value="Genomic_DNA"/>
</dbReference>
<organism evidence="1 2">
    <name type="scientific">Ancylobacter novellus</name>
    <name type="common">Thiobacillus novellus</name>
    <dbReference type="NCBI Taxonomy" id="921"/>
    <lineage>
        <taxon>Bacteria</taxon>
        <taxon>Pseudomonadati</taxon>
        <taxon>Pseudomonadota</taxon>
        <taxon>Alphaproteobacteria</taxon>
        <taxon>Hyphomicrobiales</taxon>
        <taxon>Xanthobacteraceae</taxon>
        <taxon>Ancylobacter</taxon>
    </lineage>
</organism>
<comment type="caution">
    <text evidence="1">The sequence shown here is derived from an EMBL/GenBank/DDBJ whole genome shotgun (WGS) entry which is preliminary data.</text>
</comment>
<evidence type="ECO:0000313" key="2">
    <source>
        <dbReference type="Proteomes" id="UP000248887"/>
    </source>
</evidence>
<accession>A0A2W5SWD1</accession>
<dbReference type="AlphaFoldDB" id="A0A2W5SWD1"/>
<proteinExistence type="predicted"/>
<gene>
    <name evidence="1" type="ORF">DI549_21155</name>
</gene>
<name>A0A2W5SWD1_ANCNO</name>
<evidence type="ECO:0000313" key="1">
    <source>
        <dbReference type="EMBL" id="PZQ79060.1"/>
    </source>
</evidence>